<dbReference type="RefSeq" id="WP_013737450.1">
    <property type="nucleotide sequence ID" value="NC_015435.1"/>
</dbReference>
<dbReference type="Pfam" id="PF01980">
    <property type="entry name" value="TrmO_N"/>
    <property type="match status" value="1"/>
</dbReference>
<dbReference type="eggNOG" id="arCOG00761">
    <property type="taxonomic scope" value="Archaea"/>
</dbReference>
<dbReference type="InterPro" id="IPR023368">
    <property type="entry name" value="UPF0066_cons_site"/>
</dbReference>
<dbReference type="Gene3D" id="2.40.30.70">
    <property type="entry name" value="YaeB-like"/>
    <property type="match status" value="1"/>
</dbReference>
<accession>F4G2A4</accession>
<dbReference type="NCBIfam" id="TIGR00104">
    <property type="entry name" value="tRNA_TsaA"/>
    <property type="match status" value="1"/>
</dbReference>
<dbReference type="KEGG" id="mcn:Mcup_0847"/>
<gene>
    <name evidence="4" type="ordered locus">Mcup_0847</name>
</gene>
<comment type="similarity">
    <text evidence="2">Belongs to the tRNA methyltransferase O family.</text>
</comment>
<dbReference type="STRING" id="1006006.Mcup_0847"/>
<keyword evidence="1" id="KW-0949">S-adenosyl-L-methionine</keyword>
<evidence type="ECO:0000259" key="3">
    <source>
        <dbReference type="PROSITE" id="PS51668"/>
    </source>
</evidence>
<dbReference type="PANTHER" id="PTHR12818">
    <property type="entry name" value="TRNA (ADENINE(37)-N6)-METHYLTRANSFERASE"/>
    <property type="match status" value="1"/>
</dbReference>
<organism evidence="4 5">
    <name type="scientific">Metallosphaera cuprina (strain Ar-4)</name>
    <dbReference type="NCBI Taxonomy" id="1006006"/>
    <lineage>
        <taxon>Archaea</taxon>
        <taxon>Thermoproteota</taxon>
        <taxon>Thermoprotei</taxon>
        <taxon>Sulfolobales</taxon>
        <taxon>Sulfolobaceae</taxon>
        <taxon>Metallosphaera</taxon>
    </lineage>
</organism>
<protein>
    <recommendedName>
        <fullName evidence="3">TsaA-like domain-containing protein</fullName>
    </recommendedName>
</protein>
<feature type="domain" description="TsaA-like" evidence="3">
    <location>
        <begin position="4"/>
        <end position="122"/>
    </location>
</feature>
<dbReference type="HOGENOM" id="CLU_013458_2_1_2"/>
<dbReference type="SUPFAM" id="SSF118196">
    <property type="entry name" value="YaeB-like"/>
    <property type="match status" value="1"/>
</dbReference>
<dbReference type="InterPro" id="IPR023370">
    <property type="entry name" value="TrmO-like_N"/>
</dbReference>
<dbReference type="PROSITE" id="PS01318">
    <property type="entry name" value="TSAA_1"/>
    <property type="match status" value="1"/>
</dbReference>
<dbReference type="InterPro" id="IPR036413">
    <property type="entry name" value="YaeB-like_sf"/>
</dbReference>
<dbReference type="PATRIC" id="fig|1006006.8.peg.845"/>
<name>F4G2A4_METCR</name>
<dbReference type="Proteomes" id="UP000007812">
    <property type="component" value="Chromosome"/>
</dbReference>
<dbReference type="CDD" id="cd09281">
    <property type="entry name" value="UPF0066"/>
    <property type="match status" value="1"/>
</dbReference>
<dbReference type="PROSITE" id="PS51668">
    <property type="entry name" value="TSAA_2"/>
    <property type="match status" value="1"/>
</dbReference>
<dbReference type="InterPro" id="IPR036414">
    <property type="entry name" value="YaeB_N_sf"/>
</dbReference>
<dbReference type="PANTHER" id="PTHR12818:SF0">
    <property type="entry name" value="TRNA (ADENINE(37)-N6)-METHYLTRANSFERASE"/>
    <property type="match status" value="1"/>
</dbReference>
<evidence type="ECO:0000256" key="2">
    <source>
        <dbReference type="ARBA" id="ARBA00033753"/>
    </source>
</evidence>
<dbReference type="InterPro" id="IPR040372">
    <property type="entry name" value="YaeB-like"/>
</dbReference>
<reference evidence="4 5" key="1">
    <citation type="journal article" date="2011" name="J. Bacteriol.">
        <title>Complete genome sequence of Metallosphaera cuprina, a metal sulfide-oxidizing archaeon from a hot spring.</title>
        <authorList>
            <person name="Liu L.J."/>
            <person name="You X.Y."/>
            <person name="Zheng H."/>
            <person name="Wang S."/>
            <person name="Jiang C.Y."/>
            <person name="Liu S.J."/>
        </authorList>
    </citation>
    <scope>NUCLEOTIDE SEQUENCE [LARGE SCALE GENOMIC DNA]</scope>
    <source>
        <strain evidence="4 5">Ar-4</strain>
    </source>
</reference>
<dbReference type="EMBL" id="CP002656">
    <property type="protein sequence ID" value="AEB94952.1"/>
    <property type="molecule type" value="Genomic_DNA"/>
</dbReference>
<evidence type="ECO:0000313" key="5">
    <source>
        <dbReference type="Proteomes" id="UP000007812"/>
    </source>
</evidence>
<evidence type="ECO:0000313" key="4">
    <source>
        <dbReference type="EMBL" id="AEB94952.1"/>
    </source>
</evidence>
<dbReference type="AlphaFoldDB" id="F4G2A4"/>
<keyword evidence="5" id="KW-1185">Reference proteome</keyword>
<evidence type="ECO:0000256" key="1">
    <source>
        <dbReference type="ARBA" id="ARBA00022691"/>
    </source>
</evidence>
<sequence length="131" mass="14749">MINYKPIGYVEVNGQPSRKTESTIVVFDEYSEGLLGLEQFSHAIVIYHLHLAKFESLVKDKGERVGVFATRSPNRPNPIGISVVELIEIQGNRLKVTGINALDGTPVLDIKPYDKWDSIPNPRVPKWHNVQ</sequence>
<dbReference type="GeneID" id="10493038"/>
<proteinExistence type="inferred from homology"/>